<evidence type="ECO:0000256" key="4">
    <source>
        <dbReference type="SAM" id="MobiDB-lite"/>
    </source>
</evidence>
<dbReference type="InterPro" id="IPR027417">
    <property type="entry name" value="P-loop_NTPase"/>
</dbReference>
<dbReference type="PANTHER" id="PTHR32120:SF11">
    <property type="entry name" value="SMALL RIBOSOMAL SUBUNIT BIOGENESIS GTPASE RSGA 1, MITOCHONDRIAL-RELATED"/>
    <property type="match status" value="1"/>
</dbReference>
<evidence type="ECO:0000259" key="5">
    <source>
        <dbReference type="PROSITE" id="PS50936"/>
    </source>
</evidence>
<dbReference type="EC" id="3.6.1.-" evidence="3"/>
<feature type="binding site" evidence="3">
    <location>
        <begin position="280"/>
        <end position="288"/>
    </location>
    <ligand>
        <name>GTP</name>
        <dbReference type="ChEBI" id="CHEBI:37565"/>
    </ligand>
</feature>
<name>A0A518CV55_9BACT</name>
<dbReference type="GO" id="GO:0019843">
    <property type="term" value="F:rRNA binding"/>
    <property type="evidence" value="ECO:0007669"/>
    <property type="project" value="UniProtKB-KW"/>
</dbReference>
<feature type="binding site" evidence="3">
    <location>
        <begin position="225"/>
        <end position="228"/>
    </location>
    <ligand>
        <name>GTP</name>
        <dbReference type="ChEBI" id="CHEBI:37565"/>
    </ligand>
</feature>
<keyword evidence="2 3" id="KW-0342">GTP-binding</keyword>
<evidence type="ECO:0000313" key="8">
    <source>
        <dbReference type="Proteomes" id="UP000319342"/>
    </source>
</evidence>
<keyword evidence="3" id="KW-0963">Cytoplasm</keyword>
<dbReference type="GO" id="GO:0003924">
    <property type="term" value="F:GTPase activity"/>
    <property type="evidence" value="ECO:0007669"/>
    <property type="project" value="UniProtKB-UniRule"/>
</dbReference>
<dbReference type="PANTHER" id="PTHR32120">
    <property type="entry name" value="SMALL RIBOSOMAL SUBUNIT BIOGENESIS GTPASE RSGA"/>
    <property type="match status" value="1"/>
</dbReference>
<comment type="cofactor">
    <cofactor evidence="3">
        <name>Zn(2+)</name>
        <dbReference type="ChEBI" id="CHEBI:29105"/>
    </cofactor>
    <text evidence="3">Binds 1 zinc ion per subunit.</text>
</comment>
<feature type="binding site" evidence="3">
    <location>
        <position position="368"/>
    </location>
    <ligand>
        <name>Zn(2+)</name>
        <dbReference type="ChEBI" id="CHEBI:29105"/>
    </ligand>
</feature>
<feature type="compositionally biased region" description="Acidic residues" evidence="4">
    <location>
        <begin position="51"/>
        <end position="63"/>
    </location>
</feature>
<dbReference type="HAMAP" id="MF_01820">
    <property type="entry name" value="GTPase_RsgA"/>
    <property type="match status" value="1"/>
</dbReference>
<gene>
    <name evidence="7" type="primary">rsgA_1</name>
    <name evidence="3" type="synonym">rsgA</name>
    <name evidence="7" type="ORF">Pla163_01740</name>
</gene>
<comment type="subunit">
    <text evidence="3">Monomer. Associates with 30S ribosomal subunit, binds 16S rRNA.</text>
</comment>
<evidence type="ECO:0000256" key="2">
    <source>
        <dbReference type="ARBA" id="ARBA00023134"/>
    </source>
</evidence>
<keyword evidence="3" id="KW-0694">RNA-binding</keyword>
<dbReference type="InterPro" id="IPR030378">
    <property type="entry name" value="G_CP_dom"/>
</dbReference>
<feature type="binding site" evidence="3">
    <location>
        <position position="370"/>
    </location>
    <ligand>
        <name>Zn(2+)</name>
        <dbReference type="ChEBI" id="CHEBI:29105"/>
    </ligand>
</feature>
<dbReference type="CDD" id="cd01854">
    <property type="entry name" value="YjeQ_EngC"/>
    <property type="match status" value="1"/>
</dbReference>
<keyword evidence="3" id="KW-0699">rRNA-binding</keyword>
<dbReference type="InterPro" id="IPR010914">
    <property type="entry name" value="RsgA_GTPase_dom"/>
</dbReference>
<feature type="compositionally biased region" description="Basic and acidic residues" evidence="4">
    <location>
        <begin position="23"/>
        <end position="43"/>
    </location>
</feature>
<keyword evidence="3" id="KW-0479">Metal-binding</keyword>
<feature type="domain" description="EngC GTPase" evidence="5">
    <location>
        <begin position="185"/>
        <end position="337"/>
    </location>
</feature>
<comment type="function">
    <text evidence="3">One of several proteins that assist in the late maturation steps of the functional core of the 30S ribosomal subunit. Helps release RbfA from mature subunits. May play a role in the assembly of ribosomal proteins into the subunit. Circularly permuted GTPase that catalyzes slow GTP hydrolysis, GTPase activity is stimulated by the 30S ribosomal subunit.</text>
</comment>
<dbReference type="RefSeq" id="WP_145182142.1">
    <property type="nucleotide sequence ID" value="NZ_CP036290.1"/>
</dbReference>
<keyword evidence="3" id="KW-0690">Ribosome biogenesis</keyword>
<keyword evidence="8" id="KW-1185">Reference proteome</keyword>
<comment type="similarity">
    <text evidence="3">Belongs to the TRAFAC class YlqF/YawG GTPase family. RsgA subfamily.</text>
</comment>
<dbReference type="AlphaFoldDB" id="A0A518CV55"/>
<dbReference type="SUPFAM" id="SSF52540">
    <property type="entry name" value="P-loop containing nucleoside triphosphate hydrolases"/>
    <property type="match status" value="1"/>
</dbReference>
<keyword evidence="1 3" id="KW-0547">Nucleotide-binding</keyword>
<dbReference type="NCBIfam" id="TIGR00157">
    <property type="entry name" value="ribosome small subunit-dependent GTPase A"/>
    <property type="match status" value="1"/>
</dbReference>
<comment type="subcellular location">
    <subcellularLocation>
        <location evidence="3">Cytoplasm</location>
    </subcellularLocation>
</comment>
<evidence type="ECO:0000256" key="3">
    <source>
        <dbReference type="HAMAP-Rule" id="MF_01820"/>
    </source>
</evidence>
<dbReference type="GO" id="GO:0005525">
    <property type="term" value="F:GTP binding"/>
    <property type="evidence" value="ECO:0007669"/>
    <property type="project" value="UniProtKB-UniRule"/>
</dbReference>
<dbReference type="Proteomes" id="UP000319342">
    <property type="component" value="Chromosome"/>
</dbReference>
<feature type="compositionally biased region" description="Basic and acidic residues" evidence="4">
    <location>
        <begin position="1"/>
        <end position="11"/>
    </location>
</feature>
<dbReference type="GO" id="GO:0046872">
    <property type="term" value="F:metal ion binding"/>
    <property type="evidence" value="ECO:0007669"/>
    <property type="project" value="UniProtKB-KW"/>
</dbReference>
<feature type="domain" description="CP-type G" evidence="6">
    <location>
        <begin position="176"/>
        <end position="339"/>
    </location>
</feature>
<protein>
    <recommendedName>
        <fullName evidence="3">Small ribosomal subunit biogenesis GTPase RsgA</fullName>
        <ecNumber evidence="3">3.6.1.-</ecNumber>
    </recommendedName>
</protein>
<feature type="region of interest" description="Disordered" evidence="4">
    <location>
        <begin position="1"/>
        <end position="69"/>
    </location>
</feature>
<dbReference type="GO" id="GO:0042274">
    <property type="term" value="P:ribosomal small subunit biogenesis"/>
    <property type="evidence" value="ECO:0007669"/>
    <property type="project" value="UniProtKB-UniRule"/>
</dbReference>
<sequence>MESNHDKEKQVARHLAGNAKARSLAERKELKARSAERRVERMERARRRQPDDDDFDGLDGDDEVGTRVPPQRVKHVHVRVPTAALEPPEPIPESAVDARDLALVTGLAPGRARVRDVAVGETDEFDADLDAALARTQRASVAVGDRVVLERRVGGRPRVVGVVERRSTIARADGTRAGAERVVAANVDRALVVAAARSPRLRPRLVDRYLIALEAGGVRPIVCVSKVDLVETAAERAEIEAILDEFRALEVPALCVSVESGEGLDDLRALVRGQTSVLVGQSGVGKSSLANGLFGALDLVTGRVRDGDGKGRHTTTASSLFEVDDAGTRLIDTPGVRSFGLVDVTRNSLESFFPDFDAARASCHFGDCGHVDEPDCGVRAAALAGEVPARRYEAYVRIRASLDG</sequence>
<dbReference type="Pfam" id="PF03193">
    <property type="entry name" value="RsgA_GTPase"/>
    <property type="match status" value="1"/>
</dbReference>
<dbReference type="OrthoDB" id="9809485at2"/>
<keyword evidence="3" id="KW-0862">Zinc</keyword>
<evidence type="ECO:0000256" key="1">
    <source>
        <dbReference type="ARBA" id="ARBA00022741"/>
    </source>
</evidence>
<dbReference type="PROSITE" id="PS50936">
    <property type="entry name" value="ENGC_GTPASE"/>
    <property type="match status" value="1"/>
</dbReference>
<dbReference type="GO" id="GO:0005737">
    <property type="term" value="C:cytoplasm"/>
    <property type="evidence" value="ECO:0007669"/>
    <property type="project" value="UniProtKB-SubCell"/>
</dbReference>
<reference evidence="7 8" key="1">
    <citation type="submission" date="2019-02" db="EMBL/GenBank/DDBJ databases">
        <title>Deep-cultivation of Planctomycetes and their phenomic and genomic characterization uncovers novel biology.</title>
        <authorList>
            <person name="Wiegand S."/>
            <person name="Jogler M."/>
            <person name="Boedeker C."/>
            <person name="Pinto D."/>
            <person name="Vollmers J."/>
            <person name="Rivas-Marin E."/>
            <person name="Kohn T."/>
            <person name="Peeters S.H."/>
            <person name="Heuer A."/>
            <person name="Rast P."/>
            <person name="Oberbeckmann S."/>
            <person name="Bunk B."/>
            <person name="Jeske O."/>
            <person name="Meyerdierks A."/>
            <person name="Storesund J.E."/>
            <person name="Kallscheuer N."/>
            <person name="Luecker S."/>
            <person name="Lage O.M."/>
            <person name="Pohl T."/>
            <person name="Merkel B.J."/>
            <person name="Hornburger P."/>
            <person name="Mueller R.-W."/>
            <person name="Bruemmer F."/>
            <person name="Labrenz M."/>
            <person name="Spormann A.M."/>
            <person name="Op den Camp H."/>
            <person name="Overmann J."/>
            <person name="Amann R."/>
            <person name="Jetten M.S.M."/>
            <person name="Mascher T."/>
            <person name="Medema M.H."/>
            <person name="Devos D.P."/>
            <person name="Kaster A.-K."/>
            <person name="Ovreas L."/>
            <person name="Rohde M."/>
            <person name="Galperin M.Y."/>
            <person name="Jogler C."/>
        </authorList>
    </citation>
    <scope>NUCLEOTIDE SEQUENCE [LARGE SCALE GENOMIC DNA]</scope>
    <source>
        <strain evidence="7 8">Pla163</strain>
    </source>
</reference>
<dbReference type="Gene3D" id="3.40.50.300">
    <property type="entry name" value="P-loop containing nucleotide triphosphate hydrolases"/>
    <property type="match status" value="1"/>
</dbReference>
<organism evidence="7 8">
    <name type="scientific">Rohdeia mirabilis</name>
    <dbReference type="NCBI Taxonomy" id="2528008"/>
    <lineage>
        <taxon>Bacteria</taxon>
        <taxon>Pseudomonadati</taxon>
        <taxon>Planctomycetota</taxon>
        <taxon>Planctomycetia</taxon>
        <taxon>Planctomycetia incertae sedis</taxon>
        <taxon>Rohdeia</taxon>
    </lineage>
</organism>
<evidence type="ECO:0000313" key="7">
    <source>
        <dbReference type="EMBL" id="QDU83078.1"/>
    </source>
</evidence>
<dbReference type="EMBL" id="CP036290">
    <property type="protein sequence ID" value="QDU83078.1"/>
    <property type="molecule type" value="Genomic_DNA"/>
</dbReference>
<proteinExistence type="inferred from homology"/>
<feature type="binding site" evidence="3">
    <location>
        <position position="376"/>
    </location>
    <ligand>
        <name>Zn(2+)</name>
        <dbReference type="ChEBI" id="CHEBI:29105"/>
    </ligand>
</feature>
<dbReference type="PROSITE" id="PS51721">
    <property type="entry name" value="G_CP"/>
    <property type="match status" value="1"/>
</dbReference>
<keyword evidence="3 7" id="KW-0378">Hydrolase</keyword>
<accession>A0A518CV55</accession>
<evidence type="ECO:0000259" key="6">
    <source>
        <dbReference type="PROSITE" id="PS51721"/>
    </source>
</evidence>
<dbReference type="Gene3D" id="1.10.40.50">
    <property type="entry name" value="Probable gtpase engc, domain 3"/>
    <property type="match status" value="1"/>
</dbReference>
<dbReference type="InterPro" id="IPR004881">
    <property type="entry name" value="Ribosome_biogen_GTPase_RsgA"/>
</dbReference>
<feature type="binding site" evidence="3">
    <location>
        <position position="363"/>
    </location>
    <ligand>
        <name>Zn(2+)</name>
        <dbReference type="ChEBI" id="CHEBI:29105"/>
    </ligand>
</feature>